<dbReference type="InterPro" id="IPR047288">
    <property type="entry name" value="Tudor_SGF29_rpt1"/>
</dbReference>
<dbReference type="FunCoup" id="G0PK91">
    <property type="interactions" value="1036"/>
</dbReference>
<dbReference type="GO" id="GO:0140672">
    <property type="term" value="C:ATAC complex"/>
    <property type="evidence" value="ECO:0007669"/>
    <property type="project" value="UniProtKB-ARBA"/>
</dbReference>
<feature type="domain" description="SGF29 C-terminal" evidence="6">
    <location>
        <begin position="141"/>
        <end position="277"/>
    </location>
</feature>
<dbReference type="InterPro" id="IPR047287">
    <property type="entry name" value="Tudor_SGF29_rpt2"/>
</dbReference>
<keyword evidence="3" id="KW-0175">Coiled coil</keyword>
<accession>G0PK91</accession>
<dbReference type="eggNOG" id="KOG3038">
    <property type="taxonomic scope" value="Eukaryota"/>
</dbReference>
<proteinExistence type="predicted"/>
<dbReference type="InterPro" id="IPR010750">
    <property type="entry name" value="SGF29_tudor-like_dom"/>
</dbReference>
<evidence type="ECO:0000256" key="4">
    <source>
        <dbReference type="ARBA" id="ARBA00023163"/>
    </source>
</evidence>
<dbReference type="EMBL" id="GL380032">
    <property type="protein sequence ID" value="EGT43418.1"/>
    <property type="molecule type" value="Genomic_DNA"/>
</dbReference>
<evidence type="ECO:0000313" key="9">
    <source>
        <dbReference type="Proteomes" id="UP000008068"/>
    </source>
</evidence>
<dbReference type="PANTHER" id="PTHR21539:SF0">
    <property type="entry name" value="SAGA-ASSOCIATED FACTOR 29"/>
    <property type="match status" value="1"/>
</dbReference>
<keyword evidence="5" id="KW-0539">Nucleus</keyword>
<dbReference type="OrthoDB" id="10265994at2759"/>
<sequence length="292" mass="32893">MPRKKNDAVQALEEEKKQLAEDITKKLPTVKAKQDTINEILQRLQEVRDNEPNLYGKGKPKHLSAVTSTHRAVDSQQTFIRTILDDVRRLADLEYRSQMGGDISRRDLMELIKIRGEMLPLWVSHDCPFPGEYVGAIAPQGSSKLNEGDAVAAFSKDGNWILADIITCHTNSRYECRDVDDDKKKLTVFSRNHLIPLPKWKANPQSDKHALFTKNAIVLALYPQTTCFYKGIVNSPPVDHRDPYQVAFEDESFPSGYCPPMPVSQKYVIAFKEVAGLTATTAPKKGNGQKKK</sequence>
<dbReference type="OMA" id="AFIDGIW"/>
<dbReference type="HOGENOM" id="CLU_056816_1_0_1"/>
<dbReference type="CDD" id="cd20394">
    <property type="entry name" value="Tudor_SGF29_rpt2"/>
    <property type="match status" value="1"/>
</dbReference>
<keyword evidence="9" id="KW-1185">Reference proteome</keyword>
<evidence type="ECO:0000256" key="1">
    <source>
        <dbReference type="ARBA" id="ARBA00004123"/>
    </source>
</evidence>
<dbReference type="Gene3D" id="2.30.30.140">
    <property type="match status" value="2"/>
</dbReference>
<dbReference type="CDD" id="cd20393">
    <property type="entry name" value="Tudor_SGF29_rpt1"/>
    <property type="match status" value="1"/>
</dbReference>
<evidence type="ECO:0000256" key="3">
    <source>
        <dbReference type="ARBA" id="ARBA00023054"/>
    </source>
</evidence>
<gene>
    <name evidence="8" type="ORF">CAEBREN_01580</name>
    <name evidence="7" type="ORF">CAEBREN_18717</name>
</gene>
<dbReference type="FunFam" id="2.30.30.140:FF:000029">
    <property type="entry name" value="SAGA-associated factor 29 homolog"/>
    <property type="match status" value="1"/>
</dbReference>
<dbReference type="FunFam" id="2.30.30.140:FF:000026">
    <property type="entry name" value="SAGA-associated factor 29 homolog"/>
    <property type="match status" value="1"/>
</dbReference>
<evidence type="ECO:0000313" key="8">
    <source>
        <dbReference type="EMBL" id="EGT43418.1"/>
    </source>
</evidence>
<dbReference type="PANTHER" id="PTHR21539">
    <property type="entry name" value="SAGA-ASSOCIATED FACTOR 29"/>
    <property type="match status" value="1"/>
</dbReference>
<dbReference type="PROSITE" id="PS51518">
    <property type="entry name" value="SGF29_C"/>
    <property type="match status" value="1"/>
</dbReference>
<protein>
    <recommendedName>
        <fullName evidence="6">SGF29 C-terminal domain-containing protein</fullName>
    </recommendedName>
</protein>
<evidence type="ECO:0000256" key="2">
    <source>
        <dbReference type="ARBA" id="ARBA00023015"/>
    </source>
</evidence>
<evidence type="ECO:0000256" key="5">
    <source>
        <dbReference type="ARBA" id="ARBA00023242"/>
    </source>
</evidence>
<dbReference type="STRING" id="135651.G0PK91"/>
<dbReference type="EMBL" id="GL380827">
    <property type="protein sequence ID" value="EGT31883.1"/>
    <property type="molecule type" value="Genomic_DNA"/>
</dbReference>
<name>G0PK91_CAEBE</name>
<dbReference type="GO" id="GO:0005634">
    <property type="term" value="C:nucleus"/>
    <property type="evidence" value="ECO:0007669"/>
    <property type="project" value="UniProtKB-SubCell"/>
</dbReference>
<dbReference type="InterPro" id="IPR037802">
    <property type="entry name" value="SGF29"/>
</dbReference>
<reference evidence="9" key="3">
    <citation type="submission" date="2011-07" db="EMBL/GenBank/DDBJ databases">
        <authorList>
            <consortium name="Caenorhabditis brenneri Sequencing and Analysis Consortium"/>
            <person name="Wilson R.K."/>
        </authorList>
    </citation>
    <scope>NUCLEOTIDE SEQUENCE [LARGE SCALE GENOMIC DNA]</scope>
    <source>
        <strain evidence="9">PB2801</strain>
    </source>
</reference>
<keyword evidence="2" id="KW-0805">Transcription regulation</keyword>
<dbReference type="Proteomes" id="UP000008068">
    <property type="component" value="Unassembled WGS sequence"/>
</dbReference>
<reference evidence="7" key="2">
    <citation type="submission" date="2011-07" db="EMBL/GenBank/DDBJ databases">
        <authorList>
            <consortium name="WormBase Consortium"/>
        </authorList>
    </citation>
    <scope>NUCLEOTIDE SEQUENCE [LARGE SCALE GENOMIC DNA]</scope>
    <source>
        <strain evidence="7">PB2801</strain>
    </source>
</reference>
<keyword evidence="4" id="KW-0804">Transcription</keyword>
<dbReference type="GO" id="GO:0000124">
    <property type="term" value="C:SAGA complex"/>
    <property type="evidence" value="ECO:0007669"/>
    <property type="project" value="InterPro"/>
</dbReference>
<dbReference type="Pfam" id="PF07039">
    <property type="entry name" value="SGF29_Tudor"/>
    <property type="match status" value="1"/>
</dbReference>
<evidence type="ECO:0000259" key="6">
    <source>
        <dbReference type="PROSITE" id="PS51518"/>
    </source>
</evidence>
<dbReference type="AlphaFoldDB" id="G0PK91"/>
<comment type="subcellular location">
    <subcellularLocation>
        <location evidence="1">Nucleus</location>
    </subcellularLocation>
</comment>
<organism evidence="9">
    <name type="scientific">Caenorhabditis brenneri</name>
    <name type="common">Nematode worm</name>
    <dbReference type="NCBI Taxonomy" id="135651"/>
    <lineage>
        <taxon>Eukaryota</taxon>
        <taxon>Metazoa</taxon>
        <taxon>Ecdysozoa</taxon>
        <taxon>Nematoda</taxon>
        <taxon>Chromadorea</taxon>
        <taxon>Rhabditida</taxon>
        <taxon>Rhabditina</taxon>
        <taxon>Rhabditomorpha</taxon>
        <taxon>Rhabditoidea</taxon>
        <taxon>Rhabditidae</taxon>
        <taxon>Peloderinae</taxon>
        <taxon>Caenorhabditis</taxon>
    </lineage>
</organism>
<reference evidence="7" key="1">
    <citation type="submission" date="2010-07" db="EMBL/GenBank/DDBJ databases">
        <authorList>
            <consortium name="The Caenorhabditis brenneri Sequencing and Analysis Consortium"/>
            <person name="Wilson R.K."/>
        </authorList>
    </citation>
    <scope>NUCLEOTIDE SEQUENCE</scope>
    <source>
        <strain evidence="7">PB2801</strain>
    </source>
</reference>
<evidence type="ECO:0000313" key="7">
    <source>
        <dbReference type="EMBL" id="EGT31883.1"/>
    </source>
</evidence>